<dbReference type="Proteomes" id="UP000075243">
    <property type="component" value="Unassembled WGS sequence"/>
</dbReference>
<evidence type="ECO:0000256" key="1">
    <source>
        <dbReference type="SAM" id="Coils"/>
    </source>
</evidence>
<evidence type="ECO:0000313" key="5">
    <source>
        <dbReference type="Proteomes" id="UP000075243"/>
    </source>
</evidence>
<dbReference type="PANTHER" id="PTHR33223">
    <property type="entry name" value="CCHC-TYPE DOMAIN-CONTAINING PROTEIN"/>
    <property type="match status" value="1"/>
</dbReference>
<feature type="compositionally biased region" description="Basic and acidic residues" evidence="2">
    <location>
        <begin position="398"/>
        <end position="412"/>
    </location>
</feature>
<dbReference type="AlphaFoldDB" id="A0A151R1N9"/>
<evidence type="ECO:0000313" key="4">
    <source>
        <dbReference type="EMBL" id="KYP36511.1"/>
    </source>
</evidence>
<feature type="domain" description="Retrotransposon gag" evidence="3">
    <location>
        <begin position="56"/>
        <end position="150"/>
    </location>
</feature>
<dbReference type="Gramene" id="C.cajan_42002.t">
    <property type="protein sequence ID" value="C.cajan_42002.t.cds1"/>
    <property type="gene ID" value="C.cajan_42002"/>
</dbReference>
<reference evidence="4" key="1">
    <citation type="journal article" date="2012" name="Nat. Biotechnol.">
        <title>Draft genome sequence of pigeonpea (Cajanus cajan), an orphan legume crop of resource-poor farmers.</title>
        <authorList>
            <person name="Varshney R.K."/>
            <person name="Chen W."/>
            <person name="Li Y."/>
            <person name="Bharti A.K."/>
            <person name="Saxena R.K."/>
            <person name="Schlueter J.A."/>
            <person name="Donoghue M.T."/>
            <person name="Azam S."/>
            <person name="Fan G."/>
            <person name="Whaley A.M."/>
            <person name="Farmer A.D."/>
            <person name="Sheridan J."/>
            <person name="Iwata A."/>
            <person name="Tuteja R."/>
            <person name="Penmetsa R.V."/>
            <person name="Wu W."/>
            <person name="Upadhyaya H.D."/>
            <person name="Yang S.P."/>
            <person name="Shah T."/>
            <person name="Saxena K.B."/>
            <person name="Michael T."/>
            <person name="McCombie W.R."/>
            <person name="Yang B."/>
            <person name="Zhang G."/>
            <person name="Yang H."/>
            <person name="Wang J."/>
            <person name="Spillane C."/>
            <person name="Cook D.R."/>
            <person name="May G.D."/>
            <person name="Xu X."/>
            <person name="Jackson S.A."/>
        </authorList>
    </citation>
    <scope>NUCLEOTIDE SEQUENCE [LARGE SCALE GENOMIC DNA]</scope>
</reference>
<proteinExistence type="predicted"/>
<feature type="compositionally biased region" description="Polar residues" evidence="2">
    <location>
        <begin position="284"/>
        <end position="301"/>
    </location>
</feature>
<evidence type="ECO:0000259" key="3">
    <source>
        <dbReference type="Pfam" id="PF03732"/>
    </source>
</evidence>
<sequence>MNEKIGEMKPALLQLISSHQFAGLDHENPHTYLYTFYELCGSVGISGDDEEALFMRLFPFSLTGKAKAWLQSQPNQSLTSWRDVETKFLTRFFPPSKNTEAKAAIATFVQGVDESLCEAWERYKALLMKCLNHGFDIEMQVQTFCNGLQPQTKMILDASFGGSVLFKTADETITIIESMASTNLRSQHGRGQAQRRGVLELSTQDALLAQHKLLTQQIEALNQQMAKLPQQLQAMHANPCQTQQVMRCDFCGGDHSNGNCQAPSGSQGEEVNYMGNQGRQNFINNPYPSSYNQGWRNNNAQFGGKQDMGASSSRLHPPQQQHPQLYERTTKLEDTLQQFMQLSLQNQKNTDASIRNLEVQVGQLAKQLADQQSGSFSTNTQTNPKEHCKVVSTRSGKKFGENNQNDRQENVMKENSGAEDNDESVVEEVENKRVSGEIEKKKKKIKKEVGKAPPTKNLPYPHAPSRKDKERQFARFHNPCNHRYFTCG</sequence>
<organism evidence="4 5">
    <name type="scientific">Cajanus cajan</name>
    <name type="common">Pigeon pea</name>
    <name type="synonym">Cajanus indicus</name>
    <dbReference type="NCBI Taxonomy" id="3821"/>
    <lineage>
        <taxon>Eukaryota</taxon>
        <taxon>Viridiplantae</taxon>
        <taxon>Streptophyta</taxon>
        <taxon>Embryophyta</taxon>
        <taxon>Tracheophyta</taxon>
        <taxon>Spermatophyta</taxon>
        <taxon>Magnoliopsida</taxon>
        <taxon>eudicotyledons</taxon>
        <taxon>Gunneridae</taxon>
        <taxon>Pentapetalae</taxon>
        <taxon>rosids</taxon>
        <taxon>fabids</taxon>
        <taxon>Fabales</taxon>
        <taxon>Fabaceae</taxon>
        <taxon>Papilionoideae</taxon>
        <taxon>50 kb inversion clade</taxon>
        <taxon>NPAAA clade</taxon>
        <taxon>indigoferoid/millettioid clade</taxon>
        <taxon>Phaseoleae</taxon>
        <taxon>Cajanus</taxon>
    </lineage>
</organism>
<gene>
    <name evidence="4" type="ORF">KK1_042368</name>
</gene>
<feature type="compositionally biased region" description="Acidic residues" evidence="2">
    <location>
        <begin position="417"/>
        <end position="428"/>
    </location>
</feature>
<dbReference type="EMBL" id="KQ484206">
    <property type="protein sequence ID" value="KYP36511.1"/>
    <property type="molecule type" value="Genomic_DNA"/>
</dbReference>
<feature type="coiled-coil region" evidence="1">
    <location>
        <begin position="204"/>
        <end position="238"/>
    </location>
</feature>
<protein>
    <recommendedName>
        <fullName evidence="3">Retrotransposon gag domain-containing protein</fullName>
    </recommendedName>
</protein>
<keyword evidence="5" id="KW-1185">Reference proteome</keyword>
<feature type="region of interest" description="Disordered" evidence="2">
    <location>
        <begin position="372"/>
        <end position="470"/>
    </location>
</feature>
<dbReference type="PANTHER" id="PTHR33223:SF11">
    <property type="entry name" value="ELEMENT PROTEIN, PUTATIVE-RELATED"/>
    <property type="match status" value="1"/>
</dbReference>
<dbReference type="InterPro" id="IPR005162">
    <property type="entry name" value="Retrotrans_gag_dom"/>
</dbReference>
<accession>A0A151R1N9</accession>
<dbReference type="Pfam" id="PF03732">
    <property type="entry name" value="Retrotrans_gag"/>
    <property type="match status" value="1"/>
</dbReference>
<dbReference type="OMA" id="EWHIERA"/>
<evidence type="ECO:0000256" key="2">
    <source>
        <dbReference type="SAM" id="MobiDB-lite"/>
    </source>
</evidence>
<feature type="compositionally biased region" description="Basic and acidic residues" evidence="2">
    <location>
        <begin position="429"/>
        <end position="440"/>
    </location>
</feature>
<feature type="compositionally biased region" description="Polar residues" evidence="2">
    <location>
        <begin position="372"/>
        <end position="383"/>
    </location>
</feature>
<feature type="region of interest" description="Disordered" evidence="2">
    <location>
        <begin position="284"/>
        <end position="322"/>
    </location>
</feature>
<name>A0A151R1N9_CAJCA</name>
<keyword evidence="1" id="KW-0175">Coiled coil</keyword>